<keyword evidence="1 4" id="KW-0413">Isomerase</keyword>
<dbReference type="SUPFAM" id="SSF53756">
    <property type="entry name" value="UDP-Glycosyltransferase/glycogen phosphorylase"/>
    <property type="match status" value="1"/>
</dbReference>
<dbReference type="Gene3D" id="3.40.50.2000">
    <property type="entry name" value="Glycogen Phosphorylase B"/>
    <property type="match status" value="2"/>
</dbReference>
<dbReference type="PANTHER" id="PTHR43174">
    <property type="entry name" value="UDP-N-ACETYLGLUCOSAMINE 2-EPIMERASE"/>
    <property type="match status" value="1"/>
</dbReference>
<reference evidence="6" key="1">
    <citation type="journal article" date="2020" name="mSystems">
        <title>Genome- and Community-Level Interaction Insights into Carbon Utilization and Element Cycling Functions of Hydrothermarchaeota in Hydrothermal Sediment.</title>
        <authorList>
            <person name="Zhou Z."/>
            <person name="Liu Y."/>
            <person name="Xu W."/>
            <person name="Pan J."/>
            <person name="Luo Z.H."/>
            <person name="Li M."/>
        </authorList>
    </citation>
    <scope>NUCLEOTIDE SEQUENCE [LARGE SCALE GENOMIC DNA]</scope>
    <source>
        <strain evidence="6">SpSt-1135</strain>
    </source>
</reference>
<dbReference type="InterPro" id="IPR029767">
    <property type="entry name" value="WecB-like"/>
</dbReference>
<evidence type="ECO:0000256" key="2">
    <source>
        <dbReference type="ARBA" id="ARBA00038209"/>
    </source>
</evidence>
<comment type="caution">
    <text evidence="6">The sequence shown here is derived from an EMBL/GenBank/DDBJ whole genome shotgun (WGS) entry which is preliminary data.</text>
</comment>
<dbReference type="Proteomes" id="UP000886400">
    <property type="component" value="Unassembled WGS sequence"/>
</dbReference>
<evidence type="ECO:0000256" key="4">
    <source>
        <dbReference type="RuleBase" id="RU003513"/>
    </source>
</evidence>
<comment type="similarity">
    <text evidence="2 4">Belongs to the UDP-N-acetylglucosamine 2-epimerase family.</text>
</comment>
<protein>
    <recommendedName>
        <fullName evidence="3">UDP-N-acetylglucosamine 2-epimerase (non-hydrolyzing)</fullName>
        <ecNumber evidence="3">5.1.3.14</ecNumber>
    </recommendedName>
</protein>
<dbReference type="Pfam" id="PF02350">
    <property type="entry name" value="Epimerase_2"/>
    <property type="match status" value="1"/>
</dbReference>
<dbReference type="EMBL" id="DRZX01000169">
    <property type="protein sequence ID" value="HHS48901.1"/>
    <property type="molecule type" value="Genomic_DNA"/>
</dbReference>
<dbReference type="CDD" id="cd03786">
    <property type="entry name" value="GTB_UDP-GlcNAc_2-Epimerase"/>
    <property type="match status" value="1"/>
</dbReference>
<feature type="domain" description="UDP-N-acetylglucosamine 2-epimerase" evidence="5">
    <location>
        <begin position="21"/>
        <end position="363"/>
    </location>
</feature>
<dbReference type="EC" id="5.1.3.14" evidence="3"/>
<sequence length="366" mass="41753">MKVMFVFGTRPEAIKLAPIILEAKKYFDTVVCVSEQHKEMLYQVINFFNIHIDYNLHIMKNAQSLFDITSNILLTIKEIYETQKPDIVIVQGDTTTAFAAALSAFYLKIKIAHVEAGLRSFDIYNPFPEEANRKFISAIATYHFAPTKLAYHNLINEGIKKNVYLTGNSVVDALHLILKKLKEANTTFDTFKEINFSKRIVLFTSHRRENFGKPMQSIFNAIKQIALEFKDIEIVYPVHLNPNVKSLAYSMLSGFENIKLIKPLTYPEFVYLLSKSYLVITDSGGVQEEAPTFGIPVLVIRETTERQEGIQANIAKLVSTNTKNIVNTCRQLLTDSNYYKSMSNQVNPYGDGKTSQRIINILREIK</sequence>
<evidence type="ECO:0000256" key="3">
    <source>
        <dbReference type="ARBA" id="ARBA00038858"/>
    </source>
</evidence>
<gene>
    <name evidence="6" type="ORF">ENM99_03455</name>
</gene>
<evidence type="ECO:0000259" key="5">
    <source>
        <dbReference type="Pfam" id="PF02350"/>
    </source>
</evidence>
<dbReference type="NCBIfam" id="TIGR00236">
    <property type="entry name" value="wecB"/>
    <property type="match status" value="1"/>
</dbReference>
<evidence type="ECO:0000313" key="6">
    <source>
        <dbReference type="EMBL" id="HHS48901.1"/>
    </source>
</evidence>
<dbReference type="AlphaFoldDB" id="A0A7C6A6V8"/>
<proteinExistence type="inferred from homology"/>
<accession>A0A7C6A6V8</accession>
<dbReference type="InterPro" id="IPR003331">
    <property type="entry name" value="UDP_GlcNAc_Epimerase_2_dom"/>
</dbReference>
<dbReference type="PANTHER" id="PTHR43174:SF2">
    <property type="entry name" value="UDP-N-ACETYLGLUCOSAMINE 2-EPIMERASE"/>
    <property type="match status" value="1"/>
</dbReference>
<dbReference type="GO" id="GO:0008761">
    <property type="term" value="F:UDP-N-acetylglucosamine 2-epimerase activity"/>
    <property type="evidence" value="ECO:0007669"/>
    <property type="project" value="UniProtKB-EC"/>
</dbReference>
<evidence type="ECO:0000256" key="1">
    <source>
        <dbReference type="ARBA" id="ARBA00023235"/>
    </source>
</evidence>
<name>A0A7C6A6V8_DESAE</name>
<organism evidence="6">
    <name type="scientific">Desulfurella acetivorans</name>
    <dbReference type="NCBI Taxonomy" id="33002"/>
    <lineage>
        <taxon>Bacteria</taxon>
        <taxon>Pseudomonadati</taxon>
        <taxon>Campylobacterota</taxon>
        <taxon>Desulfurellia</taxon>
        <taxon>Desulfurellales</taxon>
        <taxon>Desulfurellaceae</taxon>
        <taxon>Desulfurella</taxon>
    </lineage>
</organism>